<evidence type="ECO:0000256" key="1">
    <source>
        <dbReference type="ARBA" id="ARBA00010928"/>
    </source>
</evidence>
<dbReference type="SUPFAM" id="SSF51735">
    <property type="entry name" value="NAD(P)-binding Rossmann-fold domains"/>
    <property type="match status" value="1"/>
</dbReference>
<evidence type="ECO:0000259" key="3">
    <source>
        <dbReference type="Pfam" id="PF01408"/>
    </source>
</evidence>
<reference evidence="5 6" key="1">
    <citation type="submission" date="2019-07" db="EMBL/GenBank/DDBJ databases">
        <title>R&amp;d 2014.</title>
        <authorList>
            <person name="Klenk H.-P."/>
        </authorList>
    </citation>
    <scope>NUCLEOTIDE SEQUENCE [LARGE SCALE GENOMIC DNA]</scope>
    <source>
        <strain evidence="5 6">DSM 43194</strain>
    </source>
</reference>
<dbReference type="RefSeq" id="WP_030533024.1">
    <property type="nucleotide sequence ID" value="NZ_JOIJ01000011.1"/>
</dbReference>
<evidence type="ECO:0000256" key="2">
    <source>
        <dbReference type="ARBA" id="ARBA00023002"/>
    </source>
</evidence>
<name>A0A660C9W4_9PSEU</name>
<comment type="similarity">
    <text evidence="1">Belongs to the Gfo/Idh/MocA family.</text>
</comment>
<dbReference type="Gene3D" id="3.40.50.720">
    <property type="entry name" value="NAD(P)-binding Rossmann-like Domain"/>
    <property type="match status" value="1"/>
</dbReference>
<dbReference type="InterPro" id="IPR000683">
    <property type="entry name" value="Gfo/Idh/MocA-like_OxRdtase_N"/>
</dbReference>
<gene>
    <name evidence="5" type="ORF">JD82_02256</name>
</gene>
<evidence type="ECO:0000313" key="5">
    <source>
        <dbReference type="EMBL" id="TWH20410.1"/>
    </source>
</evidence>
<evidence type="ECO:0000313" key="6">
    <source>
        <dbReference type="Proteomes" id="UP000317303"/>
    </source>
</evidence>
<accession>A0A660C9W4</accession>
<feature type="domain" description="GFO/IDH/MocA-like oxidoreductase" evidence="4">
    <location>
        <begin position="132"/>
        <end position="251"/>
    </location>
</feature>
<feature type="domain" description="Gfo/Idh/MocA-like oxidoreductase N-terminal" evidence="3">
    <location>
        <begin position="4"/>
        <end position="123"/>
    </location>
</feature>
<dbReference type="Proteomes" id="UP000317303">
    <property type="component" value="Unassembled WGS sequence"/>
</dbReference>
<organism evidence="5 6">
    <name type="scientific">Prauserella rugosa</name>
    <dbReference type="NCBI Taxonomy" id="43354"/>
    <lineage>
        <taxon>Bacteria</taxon>
        <taxon>Bacillati</taxon>
        <taxon>Actinomycetota</taxon>
        <taxon>Actinomycetes</taxon>
        <taxon>Pseudonocardiales</taxon>
        <taxon>Pseudonocardiaceae</taxon>
        <taxon>Prauserella</taxon>
    </lineage>
</organism>
<dbReference type="EMBL" id="VLJV01000001">
    <property type="protein sequence ID" value="TWH20410.1"/>
    <property type="molecule type" value="Genomic_DNA"/>
</dbReference>
<sequence>MPVRTAVVGFGLAGRVFHAPFIAHDDAYSLDVVVTGNEDRARQAEQAYPGVTVLPDVASLWQRASELDLVVIGTPPETHADIATAALDAGLHVVVDKPFATSSEQARALVEHARAAGRVLTVYQNRRWDGDFLTLRDLVDGGELGQVHTFESRFEWWRPEGGRGWKASADVAAGGGILFDLGTHLIDQARQLFGPVEDMWADLVTRGTDTADDDAMVVLRHAGGTRSRLIMSSFAALPAPRFHVLGSRGAFTIWGLDPQEDALRGGATPADAGIGVRDEAQWATVGVRGSERRVEPRPGDYREFYSRLAAALDGTGDVPVDPADAVEVLELIERAHRRSTWS</sequence>
<dbReference type="InterPro" id="IPR051317">
    <property type="entry name" value="Gfo/Idh/MocA_oxidoreduct"/>
</dbReference>
<dbReference type="PANTHER" id="PTHR43708">
    <property type="entry name" value="CONSERVED EXPRESSED OXIDOREDUCTASE (EUROFUNG)"/>
    <property type="match status" value="1"/>
</dbReference>
<dbReference type="OrthoDB" id="256869at2"/>
<dbReference type="Pfam" id="PF01408">
    <property type="entry name" value="GFO_IDH_MocA"/>
    <property type="match status" value="1"/>
</dbReference>
<protein>
    <submittedName>
        <fullName evidence="5">Putative dehydrogenase</fullName>
    </submittedName>
</protein>
<dbReference type="AlphaFoldDB" id="A0A660C9W4"/>
<keyword evidence="2" id="KW-0560">Oxidoreductase</keyword>
<proteinExistence type="inferred from homology"/>
<keyword evidence="6" id="KW-1185">Reference proteome</keyword>
<dbReference type="Gene3D" id="3.30.360.10">
    <property type="entry name" value="Dihydrodipicolinate Reductase, domain 2"/>
    <property type="match status" value="1"/>
</dbReference>
<dbReference type="PANTHER" id="PTHR43708:SF5">
    <property type="entry name" value="CONSERVED EXPRESSED OXIDOREDUCTASE (EUROFUNG)-RELATED"/>
    <property type="match status" value="1"/>
</dbReference>
<dbReference type="InterPro" id="IPR036291">
    <property type="entry name" value="NAD(P)-bd_dom_sf"/>
</dbReference>
<dbReference type="Pfam" id="PF22725">
    <property type="entry name" value="GFO_IDH_MocA_C3"/>
    <property type="match status" value="1"/>
</dbReference>
<dbReference type="InterPro" id="IPR055170">
    <property type="entry name" value="GFO_IDH_MocA-like_dom"/>
</dbReference>
<dbReference type="SUPFAM" id="SSF55347">
    <property type="entry name" value="Glyceraldehyde-3-phosphate dehydrogenase-like, C-terminal domain"/>
    <property type="match status" value="1"/>
</dbReference>
<evidence type="ECO:0000259" key="4">
    <source>
        <dbReference type="Pfam" id="PF22725"/>
    </source>
</evidence>
<comment type="caution">
    <text evidence="5">The sequence shown here is derived from an EMBL/GenBank/DDBJ whole genome shotgun (WGS) entry which is preliminary data.</text>
</comment>
<dbReference type="GO" id="GO:0016491">
    <property type="term" value="F:oxidoreductase activity"/>
    <property type="evidence" value="ECO:0007669"/>
    <property type="project" value="UniProtKB-KW"/>
</dbReference>
<dbReference type="GO" id="GO:0000166">
    <property type="term" value="F:nucleotide binding"/>
    <property type="evidence" value="ECO:0007669"/>
    <property type="project" value="InterPro"/>
</dbReference>